<name>A0A8H4VAF7_9HYPO</name>
<evidence type="ECO:0000313" key="1">
    <source>
        <dbReference type="EMBL" id="KAF4580877.1"/>
    </source>
</evidence>
<dbReference type="OrthoDB" id="4910413at2759"/>
<proteinExistence type="predicted"/>
<comment type="caution">
    <text evidence="1">The sequence shown here is derived from an EMBL/GenBank/DDBJ whole genome shotgun (WGS) entry which is preliminary data.</text>
</comment>
<gene>
    <name evidence="1" type="ORF">GQ602_007014</name>
</gene>
<dbReference type="Proteomes" id="UP000562929">
    <property type="component" value="Unassembled WGS sequence"/>
</dbReference>
<accession>A0A8H4VAF7</accession>
<dbReference type="AlphaFoldDB" id="A0A8H4VAF7"/>
<keyword evidence="2" id="KW-1185">Reference proteome</keyword>
<protein>
    <submittedName>
        <fullName evidence="1">Uncharacterized protein</fullName>
    </submittedName>
</protein>
<dbReference type="EMBL" id="JAACLJ010000009">
    <property type="protein sequence ID" value="KAF4580877.1"/>
    <property type="molecule type" value="Genomic_DNA"/>
</dbReference>
<organism evidence="1 2">
    <name type="scientific">Ophiocordyceps camponoti-floridani</name>
    <dbReference type="NCBI Taxonomy" id="2030778"/>
    <lineage>
        <taxon>Eukaryota</taxon>
        <taxon>Fungi</taxon>
        <taxon>Dikarya</taxon>
        <taxon>Ascomycota</taxon>
        <taxon>Pezizomycotina</taxon>
        <taxon>Sordariomycetes</taxon>
        <taxon>Hypocreomycetidae</taxon>
        <taxon>Hypocreales</taxon>
        <taxon>Ophiocordycipitaceae</taxon>
        <taxon>Ophiocordyceps</taxon>
    </lineage>
</organism>
<reference evidence="1 2" key="1">
    <citation type="journal article" date="2020" name="G3 (Bethesda)">
        <title>Genetic Underpinnings of Host Manipulation by Ophiocordyceps as Revealed by Comparative Transcriptomics.</title>
        <authorList>
            <person name="Will I."/>
            <person name="Das B."/>
            <person name="Trinh T."/>
            <person name="Brachmann A."/>
            <person name="Ohm R.A."/>
            <person name="de Bekker C."/>
        </authorList>
    </citation>
    <scope>NUCLEOTIDE SEQUENCE [LARGE SCALE GENOMIC DNA]</scope>
    <source>
        <strain evidence="1 2">EC05</strain>
    </source>
</reference>
<sequence length="294" mass="33616">MGHETSKMELSQHATLQNYACSPMSAVSSVSYNVAWTEWSKTPILVGSFYPYNERSWATFLSETLPSDLMDDFAAAWNVSRSKLIERLDRNYRVNPISFTDVMLDLFDYSSYSGPVCWPKAHLGSLVTGYHSTLGSLANLVVPEQSLYGTWSVKTFPGAPKTEFRDGETYCISPRDPYYNEVGAAITHEMCQWTSFKTWKAERNMQDADDIFMSYSHPFIKAFARSFKKAYSCSAIQGCLPWVFRGEAWVPPDMWRMQEKVVQLFRMRSHFCIMLGIGEPPDGFITLNTYSKVR</sequence>
<evidence type="ECO:0000313" key="2">
    <source>
        <dbReference type="Proteomes" id="UP000562929"/>
    </source>
</evidence>